<dbReference type="PANTHER" id="PTHR40112">
    <property type="entry name" value="H2HPP ISOMERASE"/>
    <property type="match status" value="1"/>
</dbReference>
<dbReference type="InterPro" id="IPR013096">
    <property type="entry name" value="Cupin_2"/>
</dbReference>
<comment type="caution">
    <text evidence="3">The sequence shown here is derived from an EMBL/GenBank/DDBJ whole genome shotgun (WGS) entry which is preliminary data.</text>
</comment>
<dbReference type="AlphaFoldDB" id="A0A6B0GKG3"/>
<dbReference type="InterPro" id="IPR014710">
    <property type="entry name" value="RmlC-like_jellyroll"/>
</dbReference>
<dbReference type="CDD" id="cd02238">
    <property type="entry name" value="cupin_KdgF"/>
    <property type="match status" value="1"/>
</dbReference>
<feature type="domain" description="Cupin type-2" evidence="2">
    <location>
        <begin position="33"/>
        <end position="100"/>
    </location>
</feature>
<organism evidence="3 4">
    <name type="scientific">Halomarina oriensis</name>
    <dbReference type="NCBI Taxonomy" id="671145"/>
    <lineage>
        <taxon>Archaea</taxon>
        <taxon>Methanobacteriati</taxon>
        <taxon>Methanobacteriota</taxon>
        <taxon>Stenosarchaea group</taxon>
        <taxon>Halobacteria</taxon>
        <taxon>Halobacteriales</taxon>
        <taxon>Natronomonadaceae</taxon>
        <taxon>Halomarina</taxon>
    </lineage>
</organism>
<evidence type="ECO:0000313" key="4">
    <source>
        <dbReference type="Proteomes" id="UP000451471"/>
    </source>
</evidence>
<evidence type="ECO:0000256" key="1">
    <source>
        <dbReference type="SAM" id="MobiDB-lite"/>
    </source>
</evidence>
<reference evidence="3 4" key="1">
    <citation type="submission" date="2019-12" db="EMBL/GenBank/DDBJ databases">
        <title>Halocatena pleomorpha gen. nov. sp. nov., an extremely halophilic archaeon of family Halobacteriaceae isolated from saltpan soil.</title>
        <authorList>
            <person name="Pal Y."/>
            <person name="Verma A."/>
            <person name="Krishnamurthi S."/>
            <person name="Kumar P."/>
        </authorList>
    </citation>
    <scope>NUCLEOTIDE SEQUENCE [LARGE SCALE GENOMIC DNA]</scope>
    <source>
        <strain evidence="3 4">JCM 16495</strain>
    </source>
</reference>
<evidence type="ECO:0000259" key="2">
    <source>
        <dbReference type="Pfam" id="PF07883"/>
    </source>
</evidence>
<dbReference type="OrthoDB" id="114121at2157"/>
<protein>
    <submittedName>
        <fullName evidence="3">Cupin domain-containing protein</fullName>
    </submittedName>
</protein>
<name>A0A6B0GKG3_9EURY</name>
<dbReference type="EMBL" id="WSZK01000017">
    <property type="protein sequence ID" value="MWG35110.1"/>
    <property type="molecule type" value="Genomic_DNA"/>
</dbReference>
<dbReference type="PANTHER" id="PTHR40112:SF1">
    <property type="entry name" value="H2HPP ISOMERASE"/>
    <property type="match status" value="1"/>
</dbReference>
<accession>A0A6B0GKG3</accession>
<proteinExistence type="predicted"/>
<dbReference type="InterPro" id="IPR052535">
    <property type="entry name" value="Bacilysin_H2HPP_isomerase"/>
</dbReference>
<gene>
    <name evidence="3" type="ORF">GQS65_11530</name>
</gene>
<feature type="compositionally biased region" description="Basic and acidic residues" evidence="1">
    <location>
        <begin position="82"/>
        <end position="91"/>
    </location>
</feature>
<dbReference type="SUPFAM" id="SSF51182">
    <property type="entry name" value="RmlC-like cupins"/>
    <property type="match status" value="1"/>
</dbReference>
<dbReference type="Pfam" id="PF07883">
    <property type="entry name" value="Cupin_2"/>
    <property type="match status" value="1"/>
</dbReference>
<keyword evidence="4" id="KW-1185">Reference proteome</keyword>
<feature type="region of interest" description="Disordered" evidence="1">
    <location>
        <begin position="74"/>
        <end position="112"/>
    </location>
</feature>
<dbReference type="RefSeq" id="WP_158204797.1">
    <property type="nucleotide sequence ID" value="NZ_WSZK01000017.1"/>
</dbReference>
<dbReference type="InterPro" id="IPR011051">
    <property type="entry name" value="RmlC_Cupin_sf"/>
</dbReference>
<evidence type="ECO:0000313" key="3">
    <source>
        <dbReference type="EMBL" id="MWG35110.1"/>
    </source>
</evidence>
<dbReference type="Proteomes" id="UP000451471">
    <property type="component" value="Unassembled WGS sequence"/>
</dbReference>
<dbReference type="Gene3D" id="2.60.120.10">
    <property type="entry name" value="Jelly Rolls"/>
    <property type="match status" value="1"/>
</dbReference>
<sequence length="112" mass="12107">MEIATPDDWDLVEAVEGVELGQVVGGEAVSLQYFHIEPGATVPEHSHPHEQTGYVVEGTLTFVVDGEELTVEPGDGYDIPSDEPHAARNDGDETVTGVEVFAPPRRDVPWAK</sequence>